<dbReference type="Proteomes" id="UP000288805">
    <property type="component" value="Unassembled WGS sequence"/>
</dbReference>
<dbReference type="PROSITE" id="PS50011">
    <property type="entry name" value="PROTEIN_KINASE_DOM"/>
    <property type="match status" value="1"/>
</dbReference>
<keyword evidence="7" id="KW-0430">Lectin</keyword>
<evidence type="ECO:0000259" key="6">
    <source>
        <dbReference type="PROSITE" id="PS50011"/>
    </source>
</evidence>
<dbReference type="Gene3D" id="1.10.510.10">
    <property type="entry name" value="Transferase(Phosphotransferase) domain 1"/>
    <property type="match status" value="1"/>
</dbReference>
<dbReference type="GO" id="GO:0004674">
    <property type="term" value="F:protein serine/threonine kinase activity"/>
    <property type="evidence" value="ECO:0007669"/>
    <property type="project" value="UniProtKB-KW"/>
</dbReference>
<evidence type="ECO:0000313" key="8">
    <source>
        <dbReference type="Proteomes" id="UP000288805"/>
    </source>
</evidence>
<dbReference type="InterPro" id="IPR011009">
    <property type="entry name" value="Kinase-like_dom_sf"/>
</dbReference>
<dbReference type="GO" id="GO:0030246">
    <property type="term" value="F:carbohydrate binding"/>
    <property type="evidence" value="ECO:0007669"/>
    <property type="project" value="UniProtKB-KW"/>
</dbReference>
<dbReference type="PANTHER" id="PTHR27002">
    <property type="entry name" value="RECEPTOR-LIKE SERINE/THREONINE-PROTEIN KINASE SD1-8"/>
    <property type="match status" value="1"/>
</dbReference>
<dbReference type="PANTHER" id="PTHR27002:SF1055">
    <property type="entry name" value="RECEPTOR-LIKE SERINE_THREONINE-PROTEIN KINASE"/>
    <property type="match status" value="1"/>
</dbReference>
<evidence type="ECO:0000256" key="4">
    <source>
        <dbReference type="ARBA" id="ARBA00022777"/>
    </source>
</evidence>
<evidence type="ECO:0000256" key="3">
    <source>
        <dbReference type="ARBA" id="ARBA00022741"/>
    </source>
</evidence>
<gene>
    <name evidence="7" type="primary">VvCHDp000180_5</name>
    <name evidence="7" type="ORF">CK203_044250</name>
</gene>
<keyword evidence="1" id="KW-0723">Serine/threonine-protein kinase</keyword>
<keyword evidence="2" id="KW-0808">Transferase</keyword>
<evidence type="ECO:0000256" key="5">
    <source>
        <dbReference type="ARBA" id="ARBA00022840"/>
    </source>
</evidence>
<keyword evidence="7" id="KW-0675">Receptor</keyword>
<evidence type="ECO:0000256" key="2">
    <source>
        <dbReference type="ARBA" id="ARBA00022679"/>
    </source>
</evidence>
<keyword evidence="3" id="KW-0547">Nucleotide-binding</keyword>
<sequence length="112" mass="12905">MQKFSSSGADLYILVADTELGEIARRQEIAVKRLSRASAQGLEEFLKKLLKFHSSTSIVSYLLFSVLDAIHLDPVKRDSLTWRRHFSILEGIARGLLYLHRDSRLRIIHRDL</sequence>
<dbReference type="AlphaFoldDB" id="A0A438GV97"/>
<protein>
    <submittedName>
        <fullName evidence="7">G-type lectin S-receptor-like serine/threonine-protein kinase</fullName>
    </submittedName>
</protein>
<evidence type="ECO:0000313" key="7">
    <source>
        <dbReference type="EMBL" id="RVW76129.1"/>
    </source>
</evidence>
<reference evidence="7 8" key="1">
    <citation type="journal article" date="2018" name="PLoS Genet.">
        <title>Population sequencing reveals clonal diversity and ancestral inbreeding in the grapevine cultivar Chardonnay.</title>
        <authorList>
            <person name="Roach M.J."/>
            <person name="Johnson D.L."/>
            <person name="Bohlmann J."/>
            <person name="van Vuuren H.J."/>
            <person name="Jones S.J."/>
            <person name="Pretorius I.S."/>
            <person name="Schmidt S.A."/>
            <person name="Borneman A.R."/>
        </authorList>
    </citation>
    <scope>NUCLEOTIDE SEQUENCE [LARGE SCALE GENOMIC DNA]</scope>
    <source>
        <strain evidence="8">cv. Chardonnay</strain>
        <tissue evidence="7">Leaf</tissue>
    </source>
</reference>
<comment type="caution">
    <text evidence="7">The sequence shown here is derived from an EMBL/GenBank/DDBJ whole genome shotgun (WGS) entry which is preliminary data.</text>
</comment>
<keyword evidence="5" id="KW-0067">ATP-binding</keyword>
<name>A0A438GV97_VITVI</name>
<dbReference type="InterPro" id="IPR000719">
    <property type="entry name" value="Prot_kinase_dom"/>
</dbReference>
<organism evidence="7 8">
    <name type="scientific">Vitis vinifera</name>
    <name type="common">Grape</name>
    <dbReference type="NCBI Taxonomy" id="29760"/>
    <lineage>
        <taxon>Eukaryota</taxon>
        <taxon>Viridiplantae</taxon>
        <taxon>Streptophyta</taxon>
        <taxon>Embryophyta</taxon>
        <taxon>Tracheophyta</taxon>
        <taxon>Spermatophyta</taxon>
        <taxon>Magnoliopsida</taxon>
        <taxon>eudicotyledons</taxon>
        <taxon>Gunneridae</taxon>
        <taxon>Pentapetalae</taxon>
        <taxon>rosids</taxon>
        <taxon>Vitales</taxon>
        <taxon>Vitaceae</taxon>
        <taxon>Viteae</taxon>
        <taxon>Vitis</taxon>
    </lineage>
</organism>
<keyword evidence="4 7" id="KW-0418">Kinase</keyword>
<dbReference type="GO" id="GO:0005524">
    <property type="term" value="F:ATP binding"/>
    <property type="evidence" value="ECO:0007669"/>
    <property type="project" value="UniProtKB-KW"/>
</dbReference>
<feature type="domain" description="Protein kinase" evidence="6">
    <location>
        <begin position="1"/>
        <end position="112"/>
    </location>
</feature>
<evidence type="ECO:0000256" key="1">
    <source>
        <dbReference type="ARBA" id="ARBA00022527"/>
    </source>
</evidence>
<accession>A0A438GV97</accession>
<dbReference type="EMBL" id="QGNW01000334">
    <property type="protein sequence ID" value="RVW76129.1"/>
    <property type="molecule type" value="Genomic_DNA"/>
</dbReference>
<dbReference type="SUPFAM" id="SSF56112">
    <property type="entry name" value="Protein kinase-like (PK-like)"/>
    <property type="match status" value="1"/>
</dbReference>
<proteinExistence type="predicted"/>